<reference evidence="3" key="1">
    <citation type="journal article" date="2019" name="Int. J. Syst. Evol. Microbiol.">
        <title>The Global Catalogue of Microorganisms (GCM) 10K type strain sequencing project: providing services to taxonomists for standard genome sequencing and annotation.</title>
        <authorList>
            <consortium name="The Broad Institute Genomics Platform"/>
            <consortium name="The Broad Institute Genome Sequencing Center for Infectious Disease"/>
            <person name="Wu L."/>
            <person name="Ma J."/>
        </authorList>
    </citation>
    <scope>NUCLEOTIDE SEQUENCE [LARGE SCALE GENOMIC DNA]</scope>
    <source>
        <strain evidence="3">JCM 17441</strain>
    </source>
</reference>
<accession>A0ABP8DMH2</accession>
<gene>
    <name evidence="2" type="ORF">GCM10022255_084060</name>
</gene>
<evidence type="ECO:0000313" key="2">
    <source>
        <dbReference type="EMBL" id="GAA4259441.1"/>
    </source>
</evidence>
<keyword evidence="1" id="KW-1133">Transmembrane helix</keyword>
<keyword evidence="1" id="KW-0812">Transmembrane</keyword>
<keyword evidence="3" id="KW-1185">Reference proteome</keyword>
<dbReference type="RefSeq" id="WP_345136341.1">
    <property type="nucleotide sequence ID" value="NZ_BAABAT010000035.1"/>
</dbReference>
<protein>
    <submittedName>
        <fullName evidence="2">Uncharacterized protein</fullName>
    </submittedName>
</protein>
<comment type="caution">
    <text evidence="2">The sequence shown here is derived from an EMBL/GenBank/DDBJ whole genome shotgun (WGS) entry which is preliminary data.</text>
</comment>
<keyword evidence="1" id="KW-0472">Membrane</keyword>
<dbReference type="Proteomes" id="UP001500620">
    <property type="component" value="Unassembled WGS sequence"/>
</dbReference>
<dbReference type="EMBL" id="BAABAT010000035">
    <property type="protein sequence ID" value="GAA4259441.1"/>
    <property type="molecule type" value="Genomic_DNA"/>
</dbReference>
<feature type="transmembrane region" description="Helical" evidence="1">
    <location>
        <begin position="347"/>
        <end position="368"/>
    </location>
</feature>
<organism evidence="2 3">
    <name type="scientific">Dactylosporangium darangshiense</name>
    <dbReference type="NCBI Taxonomy" id="579108"/>
    <lineage>
        <taxon>Bacteria</taxon>
        <taxon>Bacillati</taxon>
        <taxon>Actinomycetota</taxon>
        <taxon>Actinomycetes</taxon>
        <taxon>Micromonosporales</taxon>
        <taxon>Micromonosporaceae</taxon>
        <taxon>Dactylosporangium</taxon>
    </lineage>
</organism>
<sequence length="371" mass="40266">MSAQLHTMVFEWTDERGKSGTDVTYSSMSRQDDRLWYERLLTRVFLPNGHHDTGSTCYLHYDDGQAALLHRWPVKDGKNRDSARTRVLIGPPDVLTFDAAIALRTDEEPGDYGAGPFRDVPQQLISASDDESALLAEARKHEAQAVRLVAAMLHAGGVDRRFTIVAADASPRVLLWAVHACFAKETAQPWTFSTAEAGDTDGDLPRFVFVPARSARNSPGARDRAQIDLSRPDLVDSRYRTDAQMRLDAVFEPGEGRPSSGPPARAPMRPSQTATKVAETVAAIPVVTVPAAPPVVPAPPQALPPSAPPVGHPPLTTVVPPRPPLVQPVPVPAGRGVPEPVSERAEYPLLVFGMAVVSFVFVLFLMWAGSW</sequence>
<evidence type="ECO:0000313" key="3">
    <source>
        <dbReference type="Proteomes" id="UP001500620"/>
    </source>
</evidence>
<name>A0ABP8DMH2_9ACTN</name>
<proteinExistence type="predicted"/>
<evidence type="ECO:0000256" key="1">
    <source>
        <dbReference type="SAM" id="Phobius"/>
    </source>
</evidence>